<dbReference type="SUPFAM" id="SSF49299">
    <property type="entry name" value="PKD domain"/>
    <property type="match status" value="1"/>
</dbReference>
<keyword evidence="2" id="KW-0472">Membrane</keyword>
<sequence>MLRRRQARSLRKFSRKFWAATATREAHEGPVLVSLFIFSFFVLGTILFGTAVYANSHIVRFTFTTPPQDIAVGAVSEQITIEAQDVSGSAVNGHTVCIHIVSSSPTGEFSTNAENWSAEPVRTLVLTLSSNQYRRNLYYKDSTDGSHTLTVQAALRPEDLTCPNWSPNDGIEWSATQIITIGSGSQNTSPGGGGVPADTNTGTASGSSSLSSESIARVSAGSDRTVVVGADVRFEGVAYNSGNRLVEDARFVWSFGDGTAAEGKAVTHRFEHPGRYAVVLEASRGGASVSHRITVTAEIIQLSFTALSDGGVSVANLSGRDMDLSNWRVFDRFTTFKFPLHTILLRGASIRLTPATLRFHASSLAELQYPNGETAMRALAAIDPASESDIAVEQTLGSASNDEEVISSISASTTSEAAGYAGLFEAPTHEPEDSLAASLEEDERLEGEPAREALTPTREPERARNVAAAAAGAASGGLSLLWWLGMLLVVALGTVAVFAARRLRRPASSAPGTAHVDLKDWNIIEEEEERQ</sequence>
<reference evidence="4 5" key="1">
    <citation type="journal article" date="2016" name="Nat. Commun.">
        <title>Thousands of microbial genomes shed light on interconnected biogeochemical processes in an aquifer system.</title>
        <authorList>
            <person name="Anantharaman K."/>
            <person name="Brown C.T."/>
            <person name="Hug L.A."/>
            <person name="Sharon I."/>
            <person name="Castelle C.J."/>
            <person name="Probst A.J."/>
            <person name="Thomas B.C."/>
            <person name="Singh A."/>
            <person name="Wilkins M.J."/>
            <person name="Karaoz U."/>
            <person name="Brodie E.L."/>
            <person name="Williams K.H."/>
            <person name="Hubbard S.S."/>
            <person name="Banfield J.F."/>
        </authorList>
    </citation>
    <scope>NUCLEOTIDE SEQUENCE [LARGE SCALE GENOMIC DNA]</scope>
</reference>
<dbReference type="EMBL" id="MFMO01000012">
    <property type="protein sequence ID" value="OGG87982.1"/>
    <property type="molecule type" value="Genomic_DNA"/>
</dbReference>
<dbReference type="Pfam" id="PF18911">
    <property type="entry name" value="PKD_4"/>
    <property type="match status" value="1"/>
</dbReference>
<feature type="region of interest" description="Disordered" evidence="1">
    <location>
        <begin position="182"/>
        <end position="209"/>
    </location>
</feature>
<gene>
    <name evidence="4" type="ORF">A3H15_00720</name>
</gene>
<dbReference type="PROSITE" id="PS50093">
    <property type="entry name" value="PKD"/>
    <property type="match status" value="1"/>
</dbReference>
<feature type="domain" description="PKD" evidence="3">
    <location>
        <begin position="251"/>
        <end position="299"/>
    </location>
</feature>
<dbReference type="AlphaFoldDB" id="A0A1F6FQ48"/>
<comment type="caution">
    <text evidence="4">The sequence shown here is derived from an EMBL/GenBank/DDBJ whole genome shotgun (WGS) entry which is preliminary data.</text>
</comment>
<keyword evidence="2" id="KW-0812">Transmembrane</keyword>
<evidence type="ECO:0000256" key="2">
    <source>
        <dbReference type="SAM" id="Phobius"/>
    </source>
</evidence>
<dbReference type="InterPro" id="IPR035986">
    <property type="entry name" value="PKD_dom_sf"/>
</dbReference>
<dbReference type="InterPro" id="IPR013783">
    <property type="entry name" value="Ig-like_fold"/>
</dbReference>
<evidence type="ECO:0000256" key="1">
    <source>
        <dbReference type="SAM" id="MobiDB-lite"/>
    </source>
</evidence>
<accession>A0A1F6FQ48</accession>
<feature type="transmembrane region" description="Helical" evidence="2">
    <location>
        <begin position="31"/>
        <end position="54"/>
    </location>
</feature>
<evidence type="ECO:0000313" key="4">
    <source>
        <dbReference type="EMBL" id="OGG87982.1"/>
    </source>
</evidence>
<organism evidence="4 5">
    <name type="scientific">Candidatus Kaiserbacteria bacterium RIFCSPLOWO2_12_FULL_50_28</name>
    <dbReference type="NCBI Taxonomy" id="1798527"/>
    <lineage>
        <taxon>Bacteria</taxon>
        <taxon>Candidatus Kaiseribacteriota</taxon>
    </lineage>
</organism>
<dbReference type="InterPro" id="IPR022409">
    <property type="entry name" value="PKD/Chitinase_dom"/>
</dbReference>
<protein>
    <recommendedName>
        <fullName evidence="3">PKD domain-containing protein</fullName>
    </recommendedName>
</protein>
<dbReference type="InterPro" id="IPR000601">
    <property type="entry name" value="PKD_dom"/>
</dbReference>
<dbReference type="Gene3D" id="2.60.40.10">
    <property type="entry name" value="Immunoglobulins"/>
    <property type="match status" value="1"/>
</dbReference>
<dbReference type="Proteomes" id="UP000177968">
    <property type="component" value="Unassembled WGS sequence"/>
</dbReference>
<keyword evidence="2" id="KW-1133">Transmembrane helix</keyword>
<evidence type="ECO:0000259" key="3">
    <source>
        <dbReference type="PROSITE" id="PS50093"/>
    </source>
</evidence>
<proteinExistence type="predicted"/>
<dbReference type="CDD" id="cd00146">
    <property type="entry name" value="PKD"/>
    <property type="match status" value="1"/>
</dbReference>
<feature type="region of interest" description="Disordered" evidence="1">
    <location>
        <begin position="431"/>
        <end position="461"/>
    </location>
</feature>
<dbReference type="SMART" id="SM00089">
    <property type="entry name" value="PKD"/>
    <property type="match status" value="1"/>
</dbReference>
<evidence type="ECO:0000313" key="5">
    <source>
        <dbReference type="Proteomes" id="UP000177968"/>
    </source>
</evidence>
<feature type="transmembrane region" description="Helical" evidence="2">
    <location>
        <begin position="480"/>
        <end position="500"/>
    </location>
</feature>
<name>A0A1F6FQ48_9BACT</name>